<gene>
    <name evidence="1" type="ORF">ABI_09390</name>
</gene>
<dbReference type="RefSeq" id="WP_006271679.1">
    <property type="nucleotide sequence ID" value="NZ_GL883077.1"/>
</dbReference>
<proteinExistence type="predicted"/>
<reference evidence="2" key="1">
    <citation type="submission" date="2011-03" db="EMBL/GenBank/DDBJ databases">
        <title>Draft genome sequence of Brevundimonas diminuta.</title>
        <authorList>
            <person name="Brown P.J.B."/>
            <person name="Buechlein A."/>
            <person name="Hemmerich C."/>
            <person name="Brun Y.V."/>
        </authorList>
    </citation>
    <scope>NUCLEOTIDE SEQUENCE [LARGE SCALE GENOMIC DNA]</scope>
    <source>
        <strain evidence="2">C19</strain>
    </source>
</reference>
<evidence type="ECO:0000313" key="1">
    <source>
        <dbReference type="EMBL" id="EGF92502.1"/>
    </source>
</evidence>
<sequence>MKSITGFAAAMGLLALTGCGDSDADKPKGKPWTGAPLPVHEITIELDDSAMRALTEANDKLRVTTIYYGLPTAQSAAKANDRHELEMGSHTYVVDRSTKRIKVTGEGVDVTLLADTADGQIQFKTNAIGVTQANFYHDIIDCSIARGVLTKPQPAPKVMTCSLKKP</sequence>
<dbReference type="PROSITE" id="PS51257">
    <property type="entry name" value="PROKAR_LIPOPROTEIN"/>
    <property type="match status" value="1"/>
</dbReference>
<protein>
    <recommendedName>
        <fullName evidence="3">Lipoprotein</fullName>
    </recommendedName>
</protein>
<name>F4QGQ0_9CAUL</name>
<dbReference type="AlphaFoldDB" id="F4QGQ0"/>
<dbReference type="STRING" id="715226.ABI_09390"/>
<dbReference type="HOGENOM" id="CLU_1599346_0_0_5"/>
<accession>F4QGQ0</accession>
<dbReference type="EMBL" id="GL883077">
    <property type="protein sequence ID" value="EGF92502.1"/>
    <property type="molecule type" value="Genomic_DNA"/>
</dbReference>
<dbReference type="Proteomes" id="UP000006512">
    <property type="component" value="Unassembled WGS sequence"/>
</dbReference>
<evidence type="ECO:0008006" key="3">
    <source>
        <dbReference type="Google" id="ProtNLM"/>
    </source>
</evidence>
<dbReference type="OrthoDB" id="7172638at2"/>
<keyword evidence="2" id="KW-1185">Reference proteome</keyword>
<organism evidence="1 2">
    <name type="scientific">Asticcacaulis biprosthecium C19</name>
    <dbReference type="NCBI Taxonomy" id="715226"/>
    <lineage>
        <taxon>Bacteria</taxon>
        <taxon>Pseudomonadati</taxon>
        <taxon>Pseudomonadota</taxon>
        <taxon>Alphaproteobacteria</taxon>
        <taxon>Caulobacterales</taxon>
        <taxon>Caulobacteraceae</taxon>
        <taxon>Asticcacaulis</taxon>
    </lineage>
</organism>
<evidence type="ECO:0000313" key="2">
    <source>
        <dbReference type="Proteomes" id="UP000006512"/>
    </source>
</evidence>